<keyword evidence="4" id="KW-1185">Reference proteome</keyword>
<evidence type="ECO:0000313" key="3">
    <source>
        <dbReference type="EMBL" id="GGW23619.1"/>
    </source>
</evidence>
<accession>A0A8H9LVW1</accession>
<sequence>MNNNLTLSVTLTGDGRQLSSTLRDAQNDVREFGTTTERESRKADTALTAPGRSAVTVSEHLRTTQREARAFGTEATQGGREATQALSQTSQQVQTTNSHFNLLRTTVGLALGAFSVRQLAGMTDGWSDMRSVVGAAIGDMSAAGDMMERITDIANASYAPLEQTARTYASNVSALRDLGRTAADTADYTESLNHMLVLTATRGQQAESVQNALSRAMAVGRLQADGLETVLANGGEVAQALANQLGVTVSQLRGLATEGRITGDVIASALINSLDDVRERAGEMPATIEDGFVRIGTSATRLVGELDQAMGASEGVAGILIGAADLMNAAIDPLVDNIDNIQFAATAVAVVLAGRYVGALGVATTAKLAATQQTVAYQLALARMSGISATAATGQLALAGATRAAAGALALVGGPLGAAVIAGSAIYYFREELGLVDVVAQNTTDALEENTAAIRSGTAAALDASYDNLINALEAVSLQAQDAMAQMTELQARQAFYENSHKGMSDSVTGAIDQQAQSLAGLWEEQVRIQTAIRQNRAERENATTADRAAAVALDDITVSAARSTQTTNAATEAARAAAAATLALTKATEAQATAIEALRNRLVPNRRETLQLAQDQNTLNLAFAMGRITASEYLYMIGALQTAYIDAQNDADELATSTTTALYTMDGAMEELRTNGLRRLDNGFADLWLGAVDGSRNATDTIKRMWDQTLAELLHMTITRPITVQLAASMGLAGGAGGQQAGGFGISPGSVGNMWNALQGGFNGIQWGGAGGAQSYGGTGWANAATSGTGSTGLWGGSMHNFSGVQGLAGLGAGFAGNYLGGQLFGQGQHSNTLGTIGGLAGTYLGGPIGALLGSGLGSALGGLFGGSWRETGSGVNLGINDGSIAGNQFSEQRRSGGLLRRSRSRTNTSALQGEFASALQDVYDATEASLAATIEVLGFQSSALAGFTTGLTRIDTQGLSAEDAEAKIQEWLGNTLNALAIRSVGDVSQYALGGETTIDTLERLAGALSTLNPILEQLHGSTLAASLAGGSAASHLAELAGGIDAFSARADFYYQNVLTETERQERAMAAAAQAIGAFTARTGQVINSTEALRDLVDSIDLTTVSGRELYNEAMNLAPALVEIERGLERVGQRFDEMLRDAESVLASAEQQARRALQAFDQQQFGMQLELLALMGDAEGAMALERERELASIDESLRPMRERIWAMQDEAEAQQRATQAAQGYIRELTRVRDQLSQQLGSIGNWLDQQMATSSTPQINLATAQEQFARQLVRAENGDRDALQSITQYAQQVLDANRDYNASSPAGQRIEQDVFSALKDLPKALSDAEFIVEGFRGIVTDEMAREIERAIFASQYTIDALIDFAADASALPQDLRTILGQQAHRLDSTLNYLLGENQLDSELRQLALASSNNLVATVDYIARRQLSDGDKRLALSSSNTMSAVIDYVVRSELDRESKRLALESSNAYSAMINMILGRDITADDRTLALDSANRYTTLVDYVVRAELTGGNRRLALSSLNEYQTLIDYATRADVSSDDRKLALTSGNRYLSTLDYIVGKDIDDGSKEIALASSNRYLTTVNIVLGSNINSADRRLALDSTNRYDAVIRYVVDAPLTGGDRRLALSAGQHYEALIGYYVNKDISKNDRTLALNSANRYLANVEFIVGRDISSSDRRLALNSNNRYVSTIDQLIGKQIGGGDRRLALNSTNAYLTTVDAVLKRGIPADVRTFGLANSNAIMTTVDGILASGMSGDVRTLALKSSNRFVTTLEAALKDGRITGDERKLLDARSEDVIKTLKTSGSLNLTQDEWAVINAASGTQRLQLLADVAFGRADLDHLKDIDDNTRSLEERALEQLTSLNGLVSEMSRTTDQFVGLNSTMISLRESINALGVAQNEIARIEQERVAAQKAEQMRVDAGRVQSKIDEFYTLAESTGRNANDNVDRYRTYNWIDGDQGAFVDRIGGWTYQSQMAAWTARRLELAAGRESELERMRREYRSLTGELAPFANGGWTGPGGKWDPAGIVHAEEFVVRSEVVKQPGVRSMLEALKETLHKSRRSCLIATDEVKSDLSSNTR</sequence>
<dbReference type="PANTHER" id="PTHR34491">
    <property type="entry name" value="A-TYPE INCLUSION PROTEIN, PUTATIVE-RELATED"/>
    <property type="match status" value="1"/>
</dbReference>
<reference evidence="4" key="1">
    <citation type="journal article" date="2019" name="Int. J. Syst. Evol. Microbiol.">
        <title>The Global Catalogue of Microorganisms (GCM) 10K type strain sequencing project: providing services to taxonomists for standard genome sequencing and annotation.</title>
        <authorList>
            <consortium name="The Broad Institute Genomics Platform"/>
            <consortium name="The Broad Institute Genome Sequencing Center for Infectious Disease"/>
            <person name="Wu L."/>
            <person name="Ma J."/>
        </authorList>
    </citation>
    <scope>NUCLEOTIDE SEQUENCE [LARGE SCALE GENOMIC DNA]</scope>
    <source>
        <strain evidence="4">KCTC 22154</strain>
    </source>
</reference>
<dbReference type="EMBL" id="BMXN01000006">
    <property type="protein sequence ID" value="GGW23619.1"/>
    <property type="molecule type" value="Genomic_DNA"/>
</dbReference>
<protein>
    <recommendedName>
        <fullName evidence="2">Tape measure protein N-terminal domain-containing protein</fullName>
    </recommendedName>
</protein>
<dbReference type="NCBIfam" id="TIGR02675">
    <property type="entry name" value="tape_meas_nterm"/>
    <property type="match status" value="1"/>
</dbReference>
<name>A0A8H9LVW1_9GAMM</name>
<organism evidence="3 4">
    <name type="scientific">Vreelandella hamiltonii</name>
    <dbReference type="NCBI Taxonomy" id="502829"/>
    <lineage>
        <taxon>Bacteria</taxon>
        <taxon>Pseudomonadati</taxon>
        <taxon>Pseudomonadota</taxon>
        <taxon>Gammaproteobacteria</taxon>
        <taxon>Oceanospirillales</taxon>
        <taxon>Halomonadaceae</taxon>
        <taxon>Vreelandella</taxon>
    </lineage>
</organism>
<dbReference type="RefSeq" id="WP_189463187.1">
    <property type="nucleotide sequence ID" value="NZ_BMXN01000006.1"/>
</dbReference>
<evidence type="ECO:0000259" key="2">
    <source>
        <dbReference type="Pfam" id="PF20155"/>
    </source>
</evidence>
<dbReference type="Pfam" id="PF20155">
    <property type="entry name" value="TMP_3"/>
    <property type="match status" value="1"/>
</dbReference>
<proteinExistence type="predicted"/>
<feature type="coiled-coil region" evidence="1">
    <location>
        <begin position="1883"/>
        <end position="1910"/>
    </location>
</feature>
<comment type="caution">
    <text evidence="3">The sequence shown here is derived from an EMBL/GenBank/DDBJ whole genome shotgun (WGS) entry which is preliminary data.</text>
</comment>
<keyword evidence="1" id="KW-0175">Coiled coil</keyword>
<dbReference type="Proteomes" id="UP000623776">
    <property type="component" value="Unassembled WGS sequence"/>
</dbReference>
<evidence type="ECO:0000313" key="4">
    <source>
        <dbReference type="Proteomes" id="UP000623776"/>
    </source>
</evidence>
<dbReference type="InterPro" id="IPR013491">
    <property type="entry name" value="Tape_meas_N"/>
</dbReference>
<evidence type="ECO:0000256" key="1">
    <source>
        <dbReference type="SAM" id="Coils"/>
    </source>
</evidence>
<gene>
    <name evidence="3" type="ORF">GCM10007157_13660</name>
</gene>
<feature type="domain" description="Tape measure protein N-terminal" evidence="2">
    <location>
        <begin position="118"/>
        <end position="308"/>
    </location>
</feature>
<dbReference type="PANTHER" id="PTHR34491:SF137">
    <property type="entry name" value="AGL058CP"/>
    <property type="match status" value="1"/>
</dbReference>
<feature type="coiled-coil region" evidence="1">
    <location>
        <begin position="466"/>
        <end position="493"/>
    </location>
</feature>